<dbReference type="SUPFAM" id="SSF50104">
    <property type="entry name" value="Translation proteins SH3-like domain"/>
    <property type="match status" value="1"/>
</dbReference>
<dbReference type="AlphaFoldDB" id="A0A8H5GHB9"/>
<feature type="compositionally biased region" description="Low complexity" evidence="1">
    <location>
        <begin position="883"/>
        <end position="897"/>
    </location>
</feature>
<dbReference type="EMBL" id="JAACJM010000030">
    <property type="protein sequence ID" value="KAF5364978.1"/>
    <property type="molecule type" value="Genomic_DNA"/>
</dbReference>
<feature type="region of interest" description="Disordered" evidence="1">
    <location>
        <begin position="173"/>
        <end position="209"/>
    </location>
</feature>
<reference evidence="2 3" key="1">
    <citation type="journal article" date="2020" name="ISME J.">
        <title>Uncovering the hidden diversity of litter-decomposition mechanisms in mushroom-forming fungi.</title>
        <authorList>
            <person name="Floudas D."/>
            <person name="Bentzer J."/>
            <person name="Ahren D."/>
            <person name="Johansson T."/>
            <person name="Persson P."/>
            <person name="Tunlid A."/>
        </authorList>
    </citation>
    <scope>NUCLEOTIDE SEQUENCE [LARGE SCALE GENOMIC DNA]</scope>
    <source>
        <strain evidence="2 3">CBS 291.85</strain>
    </source>
</reference>
<feature type="region of interest" description="Disordered" evidence="1">
    <location>
        <begin position="742"/>
        <end position="977"/>
    </location>
</feature>
<accession>A0A8H5GHB9</accession>
<feature type="compositionally biased region" description="Low complexity" evidence="1">
    <location>
        <begin position="753"/>
        <end position="825"/>
    </location>
</feature>
<evidence type="ECO:0000313" key="3">
    <source>
        <dbReference type="Proteomes" id="UP000559256"/>
    </source>
</evidence>
<feature type="compositionally biased region" description="Low complexity" evidence="1">
    <location>
        <begin position="173"/>
        <end position="198"/>
    </location>
</feature>
<name>A0A8H5GHB9_9AGAR</name>
<proteinExistence type="predicted"/>
<comment type="caution">
    <text evidence="2">The sequence shown here is derived from an EMBL/GenBank/DDBJ whole genome shotgun (WGS) entry which is preliminary data.</text>
</comment>
<feature type="compositionally biased region" description="Low complexity" evidence="1">
    <location>
        <begin position="916"/>
        <end position="930"/>
    </location>
</feature>
<protein>
    <submittedName>
        <fullName evidence="2">Uncharacterized protein</fullName>
    </submittedName>
</protein>
<feature type="compositionally biased region" description="Polar residues" evidence="1">
    <location>
        <begin position="949"/>
        <end position="962"/>
    </location>
</feature>
<evidence type="ECO:0000313" key="2">
    <source>
        <dbReference type="EMBL" id="KAF5364978.1"/>
    </source>
</evidence>
<sequence length="1131" mass="122998">MGSGQEEHEVGDTLHDIIRMTVTAFEPLWRFRCKNRKEHKVAESIQSSISYLNLSTYKDLSFRAYQNIQGWVYVAGRDRDLELCNWIASVSTYVVKRHRGSTHLNGPLICESVEHGVDPSASCSVSIRLSSSTHPNSIRNPHPNSNTDFFHKWFDRKGQGVAGARLSLSLPFRPSASPSRSSRSSASGASTSSVSSTSSRKRKRRPQLGLLVLLPSPPPLLLTDSAALPPYRLFNPTEIRQIYGRNSVQPVRGHEHAYWFQDDRNQNGLKDRYQNGLLVKRFRLKLVRMVVLDEDEASAALNTNTIPFELYLLFSRSWVQRNENPNAAALVELQSLPWWKLVKVFEAGDYVTVTGGANKGSSGWVVSATATVAVAVTVTHVRHLPLPCASASALSSGERGSGVASDVGDVGQDIVEVIEKTTPGSIVSPSGEFSGLKSFSVHSNLLRRVPVPFEFAYTLNTSGPSFSSLRNFNPLTLPGPLSRHVSGAGSLPVSNPETFSACQGATVIIMDPHCPDRGKRTTVLGVFRGYSPLTRRPWVKIAVEVSDNAGRGLVRMPARRIELDYFGVVDARTGKLLHEVYPVTQPPQNVTTPWKGVNVTIIQAHPEKGKHAVVRDVIPVTLLSTSTTTRIARSNVDKGKSKAVEYPSGLRLIVELSGFTAGRTNARINLDYYGVATEDKSTGTLKWLHEVHKLRPAQVDFRPRSVLEARRYNKRIPEGDIPLPPIALSYTVSELTRMMGQTSTTPAHMDHVSSTGTTSNVPSTSSTSSHSSSSSSSTGSSSATAPLPSLSSSSSASSSAPSSSSASPSSSSLSSPPSSTFSPSSMYSLRPLPGRSPRNLSPLFSNSPCPPSSTTSSQSGSSRSRYNLRSSPTAAAVTPPRSPNSVTNSSQSGSSPSRYNLRSSPAAGAVTPPRSPNSVTNSSQSGSSPSRYNLRSSPAALAVTPPRSPNSVTNTRASSIPSDSGAVSLGSTEPDTSDHWIFNPRLRGKKIAVIAHGGGFSNKAIFVVPKLDENEVKVIWEHYKKSRVIRPRWVYPRNPNPARYNGLSVVVGGEQQHVGKYVRRYNHTRSGMVYVSVMDHVEGRRDYPTGEVLCLEIEDLCVAFESHPDRELNEDLMVDQRSPFYRTHRSD</sequence>
<feature type="compositionally biased region" description="Low complexity" evidence="1">
    <location>
        <begin position="852"/>
        <end position="864"/>
    </location>
</feature>
<gene>
    <name evidence="2" type="ORF">D9758_008175</name>
</gene>
<organism evidence="2 3">
    <name type="scientific">Tetrapyrgos nigripes</name>
    <dbReference type="NCBI Taxonomy" id="182062"/>
    <lineage>
        <taxon>Eukaryota</taxon>
        <taxon>Fungi</taxon>
        <taxon>Dikarya</taxon>
        <taxon>Basidiomycota</taxon>
        <taxon>Agaricomycotina</taxon>
        <taxon>Agaricomycetes</taxon>
        <taxon>Agaricomycetidae</taxon>
        <taxon>Agaricales</taxon>
        <taxon>Marasmiineae</taxon>
        <taxon>Marasmiaceae</taxon>
        <taxon>Tetrapyrgos</taxon>
    </lineage>
</organism>
<dbReference type="OrthoDB" id="3048815at2759"/>
<dbReference type="InterPro" id="IPR008991">
    <property type="entry name" value="Translation_prot_SH3-like_sf"/>
</dbReference>
<dbReference type="Proteomes" id="UP000559256">
    <property type="component" value="Unassembled WGS sequence"/>
</dbReference>
<keyword evidence="3" id="KW-1185">Reference proteome</keyword>
<evidence type="ECO:0000256" key="1">
    <source>
        <dbReference type="SAM" id="MobiDB-lite"/>
    </source>
</evidence>